<name>T2KSB7_FORAG</name>
<dbReference type="RefSeq" id="WP_038532661.1">
    <property type="nucleotide sequence ID" value="NZ_HG315671.1"/>
</dbReference>
<accession>T2KSB7</accession>
<proteinExistence type="predicted"/>
<evidence type="ECO:0000259" key="1">
    <source>
        <dbReference type="Pfam" id="PF02602"/>
    </source>
</evidence>
<sequence length="218" mass="24388">MPLKSILSTKTLHKEHKALLTKANIQVTEYNAISIDFVDFDSEIIVENAIITSQNAAKAVIDNKVVIRNCFCVGEKTMAFLEEHGQNVSKMKLYASELANYIVKYHKNEAFVFFCGNLRQDTLPDALKEHNIGLKEIIVYNTQTEPQKIDGEFDAILFYSPSGVSSYLTDNQISNETIFCIGKTTAAALQEQTKNIVIPSSPTIENLLQSVVKYSKKS</sequence>
<protein>
    <submittedName>
        <fullName evidence="2">Uroporphyrinogen-III synthase</fullName>
        <ecNumber evidence="2">4.2.1.75</ecNumber>
    </submittedName>
</protein>
<dbReference type="eggNOG" id="COG1587">
    <property type="taxonomic scope" value="Bacteria"/>
</dbReference>
<dbReference type="CDD" id="cd06578">
    <property type="entry name" value="HemD"/>
    <property type="match status" value="1"/>
</dbReference>
<keyword evidence="3" id="KW-1185">Reference proteome</keyword>
<dbReference type="InterPro" id="IPR036108">
    <property type="entry name" value="4pyrrol_syn_uPrphyn_synt_sf"/>
</dbReference>
<dbReference type="InterPro" id="IPR003754">
    <property type="entry name" value="4pyrrol_synth_uPrphyn_synth"/>
</dbReference>
<dbReference type="GO" id="GO:0006780">
    <property type="term" value="P:uroporphyrinogen III biosynthetic process"/>
    <property type="evidence" value="ECO:0007669"/>
    <property type="project" value="InterPro"/>
</dbReference>
<dbReference type="EC" id="4.2.1.75" evidence="2"/>
<dbReference type="GO" id="GO:0004852">
    <property type="term" value="F:uroporphyrinogen-III synthase activity"/>
    <property type="evidence" value="ECO:0007669"/>
    <property type="project" value="UniProtKB-EC"/>
</dbReference>
<gene>
    <name evidence="2" type="ORF">BN863_34270</name>
</gene>
<dbReference type="STRING" id="1347342.BN863_34270"/>
<dbReference type="OrthoDB" id="1523900at2"/>
<dbReference type="PANTHER" id="PTHR12390:SF0">
    <property type="entry name" value="UROPORPHYRINOGEN-III SYNTHASE"/>
    <property type="match status" value="1"/>
</dbReference>
<dbReference type="PATRIC" id="fig|1347342.6.peg.3456"/>
<dbReference type="GO" id="GO:0005829">
    <property type="term" value="C:cytosol"/>
    <property type="evidence" value="ECO:0007669"/>
    <property type="project" value="TreeGrafter"/>
</dbReference>
<dbReference type="Pfam" id="PF02602">
    <property type="entry name" value="HEM4"/>
    <property type="match status" value="1"/>
</dbReference>
<dbReference type="EMBL" id="HG315671">
    <property type="protein sequence ID" value="CDF81139.1"/>
    <property type="molecule type" value="Genomic_DNA"/>
</dbReference>
<keyword evidence="2" id="KW-0456">Lyase</keyword>
<dbReference type="SUPFAM" id="SSF69618">
    <property type="entry name" value="HemD-like"/>
    <property type="match status" value="1"/>
</dbReference>
<evidence type="ECO:0000313" key="3">
    <source>
        <dbReference type="Proteomes" id="UP000016160"/>
    </source>
</evidence>
<dbReference type="PANTHER" id="PTHR12390">
    <property type="entry name" value="UROPORPHYRINOGEN III SYNTHASE"/>
    <property type="match status" value="1"/>
</dbReference>
<dbReference type="AlphaFoldDB" id="T2KSB7"/>
<organism evidence="2 3">
    <name type="scientific">Formosa agariphila (strain DSM 15362 / KCTC 12365 / LMG 23005 / KMM 3901 / M-2Alg 35-1)</name>
    <dbReference type="NCBI Taxonomy" id="1347342"/>
    <lineage>
        <taxon>Bacteria</taxon>
        <taxon>Pseudomonadati</taxon>
        <taxon>Bacteroidota</taxon>
        <taxon>Flavobacteriia</taxon>
        <taxon>Flavobacteriales</taxon>
        <taxon>Flavobacteriaceae</taxon>
        <taxon>Formosa</taxon>
    </lineage>
</organism>
<feature type="domain" description="Tetrapyrrole biosynthesis uroporphyrinogen III synthase" evidence="1">
    <location>
        <begin position="17"/>
        <end position="209"/>
    </location>
</feature>
<dbReference type="Gene3D" id="3.40.50.10090">
    <property type="match status" value="2"/>
</dbReference>
<evidence type="ECO:0000313" key="2">
    <source>
        <dbReference type="EMBL" id="CDF81139.1"/>
    </source>
</evidence>
<reference evidence="2 3" key="1">
    <citation type="journal article" date="2013" name="Appl. Environ. Microbiol.">
        <title>The genome of the alga-associated marine flavobacterium Formosa agariphila KMM 3901T reveals a broad potential for degradation of algal polysaccharides.</title>
        <authorList>
            <person name="Mann A.J."/>
            <person name="Hahnke R.L."/>
            <person name="Huang S."/>
            <person name="Werner J."/>
            <person name="Xing P."/>
            <person name="Barbeyron T."/>
            <person name="Huettel B."/>
            <person name="Stueber K."/>
            <person name="Reinhardt R."/>
            <person name="Harder J."/>
            <person name="Gloeckner F.O."/>
            <person name="Amann R.I."/>
            <person name="Teeling H."/>
        </authorList>
    </citation>
    <scope>NUCLEOTIDE SEQUENCE [LARGE SCALE GENOMIC DNA]</scope>
    <source>
        <strain evidence="3">DSM 15362 / KCTC 12365 / LMG 23005 / KMM 3901</strain>
    </source>
</reference>
<dbReference type="Proteomes" id="UP000016160">
    <property type="component" value="Chromosome"/>
</dbReference>
<dbReference type="HOGENOM" id="CLU_104160_0_0_10"/>
<dbReference type="InterPro" id="IPR039793">
    <property type="entry name" value="UROS/Hem4"/>
</dbReference>